<evidence type="ECO:0000256" key="2">
    <source>
        <dbReference type="SAM" id="Phobius"/>
    </source>
</evidence>
<gene>
    <name evidence="3" type="ORF">OG375_02885</name>
</gene>
<sequence>MRTRVVALEAQTGRRERPCSSPRRLPARFISVDTSPTPAPDTTPRGAPRPDVTAADRPNSPKVGRSGSGRHRSGTASETTRSTDTGVGSTTGRPTGARRAATDRPTDAAARASRPANARSTSPGLPTAAQRTGSGRRPEKDRTTGGQVPTETRATTDDGPTENRTTTGQGPTQSRTATGRGPGTAGTTTRREVAAEPPTDTADATGPAPVSRRRRTLLLLLALTAATSATALVLGLLSWAPDPPEPTRPLTLAEGERLAAVRVTNLRDLRAGVRITAGADAARIELVGWVDWSRSLLYLDVGGPGAGAERGLVQRVGPVLVIRPDPAAVPTPAAPPLLPPEDRWRLHRLAPGTNLAPVLDLLLDLAADRPDQTQAVPGSGARWIAQDTVAAGPVDVLEASLPDGPPRRSPAFGSTVAPTPSAAPASTDPDGQTRFWLDQDARLHKLVTRLPGVGPVTMILNRADRPTLRPVDALGGRPGLPRALTDAERRRLDRLPARLRAQRGATMTLTAPVGTDTNLRGAGWVSWTTGTAYLAVADLGVPDRRTLLRRDTAGLARADLPAAAAGGGTAEAPGRPPLPPPAGPWRAQRSGGDDLNVLVEAAVAAGSVGPAGTALRVREDVTAGRTVDVVEVGPANARLRYWIDRDGSLRRLELHTDANAWAQLDLQPAVVPRLTPTPRPAAKPRPTTPRPR</sequence>
<feature type="region of interest" description="Disordered" evidence="1">
    <location>
        <begin position="1"/>
        <end position="209"/>
    </location>
</feature>
<dbReference type="EMBL" id="CP107941">
    <property type="protein sequence ID" value="WUI83337.1"/>
    <property type="molecule type" value="Genomic_DNA"/>
</dbReference>
<feature type="region of interest" description="Disordered" evidence="1">
    <location>
        <begin position="399"/>
        <end position="431"/>
    </location>
</feature>
<feature type="compositionally biased region" description="Low complexity" evidence="1">
    <location>
        <begin position="33"/>
        <end position="44"/>
    </location>
</feature>
<keyword evidence="4" id="KW-1185">Reference proteome</keyword>
<proteinExistence type="predicted"/>
<evidence type="ECO:0000313" key="3">
    <source>
        <dbReference type="EMBL" id="WUI83337.1"/>
    </source>
</evidence>
<name>A0ABZ1PI84_9ACTN</name>
<organism evidence="3 4">
    <name type="scientific">Micromonospora zamorensis</name>
    <dbReference type="NCBI Taxonomy" id="709883"/>
    <lineage>
        <taxon>Bacteria</taxon>
        <taxon>Bacillati</taxon>
        <taxon>Actinomycetota</taxon>
        <taxon>Actinomycetes</taxon>
        <taxon>Micromonosporales</taxon>
        <taxon>Micromonosporaceae</taxon>
        <taxon>Micromonospora</taxon>
    </lineage>
</organism>
<feature type="region of interest" description="Disordered" evidence="1">
    <location>
        <begin position="671"/>
        <end position="692"/>
    </location>
</feature>
<dbReference type="RefSeq" id="WP_328372177.1">
    <property type="nucleotide sequence ID" value="NZ_CP107941.1"/>
</dbReference>
<feature type="compositionally biased region" description="Low complexity" evidence="1">
    <location>
        <begin position="417"/>
        <end position="430"/>
    </location>
</feature>
<feature type="compositionally biased region" description="Polar residues" evidence="1">
    <location>
        <begin position="75"/>
        <end position="88"/>
    </location>
</feature>
<keyword evidence="2" id="KW-0472">Membrane</keyword>
<feature type="compositionally biased region" description="Low complexity" evidence="1">
    <location>
        <begin position="195"/>
        <end position="209"/>
    </location>
</feature>
<feature type="compositionally biased region" description="Polar residues" evidence="1">
    <location>
        <begin position="144"/>
        <end position="153"/>
    </location>
</feature>
<accession>A0ABZ1PI84</accession>
<feature type="transmembrane region" description="Helical" evidence="2">
    <location>
        <begin position="217"/>
        <end position="240"/>
    </location>
</feature>
<feature type="compositionally biased region" description="Low complexity" evidence="1">
    <location>
        <begin position="107"/>
        <end position="123"/>
    </location>
</feature>
<protein>
    <recommendedName>
        <fullName evidence="5">Type VII secretion protein EccB</fullName>
    </recommendedName>
</protein>
<dbReference type="Proteomes" id="UP001346877">
    <property type="component" value="Chromosome"/>
</dbReference>
<evidence type="ECO:0000313" key="4">
    <source>
        <dbReference type="Proteomes" id="UP001346877"/>
    </source>
</evidence>
<reference evidence="3 4" key="1">
    <citation type="submission" date="2022-10" db="EMBL/GenBank/DDBJ databases">
        <title>The complete genomes of actinobacterial strains from the NBC collection.</title>
        <authorList>
            <person name="Joergensen T.S."/>
            <person name="Alvarez Arevalo M."/>
            <person name="Sterndorff E.B."/>
            <person name="Faurdal D."/>
            <person name="Vuksanovic O."/>
            <person name="Mourched A.-S."/>
            <person name="Charusanti P."/>
            <person name="Shaw S."/>
            <person name="Blin K."/>
            <person name="Weber T."/>
        </authorList>
    </citation>
    <scope>NUCLEOTIDE SEQUENCE [LARGE SCALE GENOMIC DNA]</scope>
    <source>
        <strain evidence="3 4">NBC_00396</strain>
    </source>
</reference>
<feature type="compositionally biased region" description="Pro residues" evidence="1">
    <location>
        <begin position="675"/>
        <end position="692"/>
    </location>
</feature>
<keyword evidence="2" id="KW-0812">Transmembrane</keyword>
<feature type="compositionally biased region" description="Pro residues" evidence="1">
    <location>
        <begin position="574"/>
        <end position="583"/>
    </location>
</feature>
<feature type="region of interest" description="Disordered" evidence="1">
    <location>
        <begin position="563"/>
        <end position="591"/>
    </location>
</feature>
<feature type="compositionally biased region" description="Low complexity" evidence="1">
    <location>
        <begin position="90"/>
        <end position="99"/>
    </location>
</feature>
<evidence type="ECO:0000256" key="1">
    <source>
        <dbReference type="SAM" id="MobiDB-lite"/>
    </source>
</evidence>
<feature type="compositionally biased region" description="Polar residues" evidence="1">
    <location>
        <begin position="162"/>
        <end position="174"/>
    </location>
</feature>
<evidence type="ECO:0008006" key="5">
    <source>
        <dbReference type="Google" id="ProtNLM"/>
    </source>
</evidence>
<keyword evidence="2" id="KW-1133">Transmembrane helix</keyword>